<evidence type="ECO:0000313" key="2">
    <source>
        <dbReference type="Proteomes" id="UP000075398"/>
    </source>
</evidence>
<sequence>MCGTHIRKGLLSWDDAMRYKLVLLPKWLSNRYNLLDGGEFDSWVGRDDHGHWVIDGIRQFTPYVLISLHGEPYQGRYGL</sequence>
<gene>
    <name evidence="1" type="ORF">AMQ22_02262</name>
</gene>
<accession>A0A150IJR6</accession>
<dbReference type="AlphaFoldDB" id="A0A150IJR6"/>
<proteinExistence type="predicted"/>
<dbReference type="EMBL" id="LNGC01000253">
    <property type="protein sequence ID" value="KYC44874.1"/>
    <property type="molecule type" value="Genomic_DNA"/>
</dbReference>
<name>A0A150IJR6_9EURY</name>
<organism evidence="1 2">
    <name type="scientific">Candidatus Methanofastidiosum methylothiophilum</name>
    <dbReference type="NCBI Taxonomy" id="1705564"/>
    <lineage>
        <taxon>Archaea</taxon>
        <taxon>Methanobacteriati</taxon>
        <taxon>Methanobacteriota</taxon>
        <taxon>Stenosarchaea group</taxon>
        <taxon>Candidatus Methanofastidiosia</taxon>
        <taxon>Candidatus Methanofastidiosales</taxon>
        <taxon>Candidatus Methanofastidiosaceae</taxon>
        <taxon>Candidatus Methanofastidiosum</taxon>
    </lineage>
</organism>
<comment type="caution">
    <text evidence="1">The sequence shown here is derived from an EMBL/GenBank/DDBJ whole genome shotgun (WGS) entry which is preliminary data.</text>
</comment>
<evidence type="ECO:0000313" key="1">
    <source>
        <dbReference type="EMBL" id="KYC44874.1"/>
    </source>
</evidence>
<reference evidence="1 2" key="1">
    <citation type="journal article" date="2016" name="ISME J.">
        <title>Chasing the elusive Euryarchaeota class WSA2: genomes reveal a uniquely fastidious methyl-reducing methanogen.</title>
        <authorList>
            <person name="Nobu M.K."/>
            <person name="Narihiro T."/>
            <person name="Kuroda K."/>
            <person name="Mei R."/>
            <person name="Liu W.T."/>
        </authorList>
    </citation>
    <scope>NUCLEOTIDE SEQUENCE [LARGE SCALE GENOMIC DNA]</scope>
    <source>
        <strain evidence="1">U1lsi0528_Bin055</strain>
    </source>
</reference>
<protein>
    <submittedName>
        <fullName evidence="1">Uncharacterized protein</fullName>
    </submittedName>
</protein>
<dbReference type="Proteomes" id="UP000075398">
    <property type="component" value="Unassembled WGS sequence"/>
</dbReference>